<dbReference type="AlphaFoldDB" id="A0A6A4WI82"/>
<dbReference type="OrthoDB" id="6378433at2759"/>
<gene>
    <name evidence="1" type="ORF">FJT64_021449</name>
</gene>
<accession>A0A6A4WI82</accession>
<dbReference type="Proteomes" id="UP000440578">
    <property type="component" value="Unassembled WGS sequence"/>
</dbReference>
<proteinExistence type="predicted"/>
<dbReference type="Gene3D" id="2.60.40.10">
    <property type="entry name" value="Immunoglobulins"/>
    <property type="match status" value="1"/>
</dbReference>
<keyword evidence="2" id="KW-1185">Reference proteome</keyword>
<dbReference type="EMBL" id="VIIS01000598">
    <property type="protein sequence ID" value="KAF0307166.1"/>
    <property type="molecule type" value="Genomic_DNA"/>
</dbReference>
<dbReference type="SUPFAM" id="SSF49265">
    <property type="entry name" value="Fibronectin type III"/>
    <property type="match status" value="1"/>
</dbReference>
<dbReference type="InterPro" id="IPR003961">
    <property type="entry name" value="FN3_dom"/>
</dbReference>
<evidence type="ECO:0000313" key="1">
    <source>
        <dbReference type="EMBL" id="KAF0307166.1"/>
    </source>
</evidence>
<dbReference type="InterPro" id="IPR036116">
    <property type="entry name" value="FN3_sf"/>
</dbReference>
<name>A0A6A4WI82_AMPAM</name>
<sequence length="194" mass="20465">MSGLDESTSGTYRCTVTSAEGQRSSGAVRLRVRPDRTAVTSLVTVTSLVAINSSAVRLETQVRSGAAGPVHLRVLYGSVSSGRLRSAPLSATGTVISGLQSDTTYRFLVLPTTAGGPQLPSAVRLQRTVSEGEGSRTVKCQFITVRFPKCNVSRLLMLITTYALARGAPFYGIVWNCITHTVSAAGSSTAFFTS</sequence>
<dbReference type="CDD" id="cd00063">
    <property type="entry name" value="FN3"/>
    <property type="match status" value="1"/>
</dbReference>
<organism evidence="1 2">
    <name type="scientific">Amphibalanus amphitrite</name>
    <name type="common">Striped barnacle</name>
    <name type="synonym">Balanus amphitrite</name>
    <dbReference type="NCBI Taxonomy" id="1232801"/>
    <lineage>
        <taxon>Eukaryota</taxon>
        <taxon>Metazoa</taxon>
        <taxon>Ecdysozoa</taxon>
        <taxon>Arthropoda</taxon>
        <taxon>Crustacea</taxon>
        <taxon>Multicrustacea</taxon>
        <taxon>Cirripedia</taxon>
        <taxon>Thoracica</taxon>
        <taxon>Thoracicalcarea</taxon>
        <taxon>Balanomorpha</taxon>
        <taxon>Balanoidea</taxon>
        <taxon>Balanidae</taxon>
        <taxon>Amphibalaninae</taxon>
        <taxon>Amphibalanus</taxon>
    </lineage>
</organism>
<evidence type="ECO:0000313" key="2">
    <source>
        <dbReference type="Proteomes" id="UP000440578"/>
    </source>
</evidence>
<protein>
    <recommendedName>
        <fullName evidence="3">Fibronectin type-III domain-containing protein</fullName>
    </recommendedName>
</protein>
<dbReference type="InterPro" id="IPR013783">
    <property type="entry name" value="Ig-like_fold"/>
</dbReference>
<comment type="caution">
    <text evidence="1">The sequence shown here is derived from an EMBL/GenBank/DDBJ whole genome shotgun (WGS) entry which is preliminary data.</text>
</comment>
<evidence type="ECO:0008006" key="3">
    <source>
        <dbReference type="Google" id="ProtNLM"/>
    </source>
</evidence>
<reference evidence="1 2" key="1">
    <citation type="submission" date="2019-07" db="EMBL/GenBank/DDBJ databases">
        <title>Draft genome assembly of a fouling barnacle, Amphibalanus amphitrite (Darwin, 1854): The first reference genome for Thecostraca.</title>
        <authorList>
            <person name="Kim W."/>
        </authorList>
    </citation>
    <scope>NUCLEOTIDE SEQUENCE [LARGE SCALE GENOMIC DNA]</scope>
    <source>
        <strain evidence="1">SNU_AA5</strain>
        <tissue evidence="1">Soma without cirri and trophi</tissue>
    </source>
</reference>